<comment type="caution">
    <text evidence="7">The sequence shown here is derived from an EMBL/GenBank/DDBJ whole genome shotgun (WGS) entry which is preliminary data.</text>
</comment>
<feature type="domain" description="Lipopolysaccharide assembly protein A" evidence="6">
    <location>
        <begin position="26"/>
        <end position="72"/>
    </location>
</feature>
<sequence>MARILRILLGVVLMVITFAVVGFVLENQQAVVLSFFGWSTGEAPVAVFVVFALIIGMLIGPFLGLFKRSVAQRDLGTAKHL</sequence>
<name>A0ABW8DYW1_9PSED</name>
<dbReference type="EMBL" id="JBIUWZ010000013">
    <property type="protein sequence ID" value="MFJ2678787.1"/>
    <property type="molecule type" value="Genomic_DNA"/>
</dbReference>
<evidence type="ECO:0000259" key="6">
    <source>
        <dbReference type="Pfam" id="PF06305"/>
    </source>
</evidence>
<organism evidence="7 8">
    <name type="scientific">Pseudomonas sivasensis</name>
    <dbReference type="NCBI Taxonomy" id="1880678"/>
    <lineage>
        <taxon>Bacteria</taxon>
        <taxon>Pseudomonadati</taxon>
        <taxon>Pseudomonadota</taxon>
        <taxon>Gammaproteobacteria</taxon>
        <taxon>Pseudomonadales</taxon>
        <taxon>Pseudomonadaceae</taxon>
        <taxon>Pseudomonas</taxon>
    </lineage>
</organism>
<dbReference type="InterPro" id="IPR010445">
    <property type="entry name" value="LapA_dom"/>
</dbReference>
<dbReference type="Proteomes" id="UP001617213">
    <property type="component" value="Unassembled WGS sequence"/>
</dbReference>
<reference evidence="7 8" key="1">
    <citation type="submission" date="2024-10" db="EMBL/GenBank/DDBJ databases">
        <title>The Natural Products Discovery Center: Release of the First 8490 Sequenced Strains for Exploring Actinobacteria Biosynthetic Diversity.</title>
        <authorList>
            <person name="Kalkreuter E."/>
            <person name="Kautsar S.A."/>
            <person name="Yang D."/>
            <person name="Bader C.D."/>
            <person name="Teijaro C.N."/>
            <person name="Fluegel L."/>
            <person name="Davis C.M."/>
            <person name="Simpson J.R."/>
            <person name="Lauterbach L."/>
            <person name="Steele A.D."/>
            <person name="Gui C."/>
            <person name="Meng S."/>
            <person name="Li G."/>
            <person name="Viehrig K."/>
            <person name="Ye F."/>
            <person name="Su P."/>
            <person name="Kiefer A.F."/>
            <person name="Nichols A."/>
            <person name="Cepeda A.J."/>
            <person name="Yan W."/>
            <person name="Fan B."/>
            <person name="Jiang Y."/>
            <person name="Adhikari A."/>
            <person name="Zheng C.-J."/>
            <person name="Schuster L."/>
            <person name="Cowan T.M."/>
            <person name="Smanski M.J."/>
            <person name="Chevrette M.G."/>
            <person name="De Carvalho L.P.S."/>
            <person name="Shen B."/>
        </authorList>
    </citation>
    <scope>NUCLEOTIDE SEQUENCE [LARGE SCALE GENOMIC DNA]</scope>
    <source>
        <strain evidence="7 8">NPDC087581</strain>
    </source>
</reference>
<gene>
    <name evidence="7" type="ORF">ACIOWJ_11900</name>
</gene>
<feature type="transmembrane region" description="Helical" evidence="5">
    <location>
        <begin position="7"/>
        <end position="25"/>
    </location>
</feature>
<evidence type="ECO:0000256" key="4">
    <source>
        <dbReference type="ARBA" id="ARBA00023136"/>
    </source>
</evidence>
<protein>
    <submittedName>
        <fullName evidence="7">Lipopolysaccharide assembly protein LapA domain-containing protein</fullName>
    </submittedName>
</protein>
<evidence type="ECO:0000256" key="2">
    <source>
        <dbReference type="ARBA" id="ARBA00022692"/>
    </source>
</evidence>
<proteinExistence type="predicted"/>
<dbReference type="RefSeq" id="WP_099601435.1">
    <property type="nucleotide sequence ID" value="NZ_JBIUWZ010000013.1"/>
</dbReference>
<evidence type="ECO:0000313" key="7">
    <source>
        <dbReference type="EMBL" id="MFJ2678787.1"/>
    </source>
</evidence>
<feature type="transmembrane region" description="Helical" evidence="5">
    <location>
        <begin position="45"/>
        <end position="66"/>
    </location>
</feature>
<evidence type="ECO:0000256" key="5">
    <source>
        <dbReference type="SAM" id="Phobius"/>
    </source>
</evidence>
<keyword evidence="3 5" id="KW-1133">Transmembrane helix</keyword>
<keyword evidence="8" id="KW-1185">Reference proteome</keyword>
<keyword evidence="1" id="KW-1003">Cell membrane</keyword>
<evidence type="ECO:0000256" key="1">
    <source>
        <dbReference type="ARBA" id="ARBA00022475"/>
    </source>
</evidence>
<dbReference type="Pfam" id="PF06305">
    <property type="entry name" value="LapA_dom"/>
    <property type="match status" value="1"/>
</dbReference>
<accession>A0ABW8DYW1</accession>
<keyword evidence="2 5" id="KW-0812">Transmembrane</keyword>
<evidence type="ECO:0000256" key="3">
    <source>
        <dbReference type="ARBA" id="ARBA00022989"/>
    </source>
</evidence>
<evidence type="ECO:0000313" key="8">
    <source>
        <dbReference type="Proteomes" id="UP001617213"/>
    </source>
</evidence>
<keyword evidence="4 5" id="KW-0472">Membrane</keyword>